<keyword evidence="2 5" id="KW-0217">Developmental protein</keyword>
<dbReference type="PANTHER" id="PTHR31791:SF47">
    <property type="entry name" value="INACTIVE FRIGIDA-LIKE PROTEIN 2"/>
    <property type="match status" value="1"/>
</dbReference>
<dbReference type="PANTHER" id="PTHR31791">
    <property type="entry name" value="FRIGIDA-LIKE PROTEIN 3-RELATED"/>
    <property type="match status" value="1"/>
</dbReference>
<sequence>MEEFCAIQDRKIRDLERNWKDFILAKEEFVVTVKLNEKKLNEQEKMWERREIEFEHKQLENKLELQELSSNLLKEGLQLRERNRQLSEELDSMKKKLDLVNGELEQEKEKNQTEQGLFKKRMKDISLNETQVEVMEDRFKFQVLEETKNQLKTIGNAPEKTEAIDNVEVDRFYTTSTDSADIKLVLTMTGKALQIFLNEHEKKPDSMSDDVFRSLHSSPNPAMLVLDAMEGFYPPHLTMMKGDTEFEGTVVRKTCILLLEQLIRFSPKIQPTVRKRAMELARNMVKGSGLVLNQMDIDDQLDFVLAISCT</sequence>
<dbReference type="RefSeq" id="XP_015075428.1">
    <property type="nucleotide sequence ID" value="XM_015219942.1"/>
</dbReference>
<dbReference type="InterPro" id="IPR012474">
    <property type="entry name" value="Frigida"/>
</dbReference>
<reference evidence="8" key="2">
    <citation type="submission" date="2025-08" db="UniProtKB">
        <authorList>
            <consortium name="RefSeq"/>
        </authorList>
    </citation>
    <scope>IDENTIFICATION</scope>
</reference>
<comment type="similarity">
    <text evidence="1 5">Belongs to the Frigida family.</text>
</comment>
<dbReference type="Proteomes" id="UP000694930">
    <property type="component" value="Chromosome 5"/>
</dbReference>
<gene>
    <name evidence="8" type="primary">LOC107019440</name>
</gene>
<keyword evidence="4 5" id="KW-0287">Flowering</keyword>
<name>A0ABM1GST7_SOLPN</name>
<dbReference type="GeneID" id="107019440"/>
<evidence type="ECO:0000256" key="6">
    <source>
        <dbReference type="SAM" id="Coils"/>
    </source>
</evidence>
<evidence type="ECO:0000256" key="4">
    <source>
        <dbReference type="ARBA" id="ARBA00023089"/>
    </source>
</evidence>
<evidence type="ECO:0000256" key="3">
    <source>
        <dbReference type="ARBA" id="ARBA00022782"/>
    </source>
</evidence>
<evidence type="ECO:0000256" key="5">
    <source>
        <dbReference type="RuleBase" id="RU364012"/>
    </source>
</evidence>
<proteinExistence type="inferred from homology"/>
<feature type="coiled-coil region" evidence="6">
    <location>
        <begin position="49"/>
        <end position="110"/>
    </location>
</feature>
<dbReference type="Pfam" id="PF07899">
    <property type="entry name" value="Frigida"/>
    <property type="match status" value="1"/>
</dbReference>
<evidence type="ECO:0000313" key="8">
    <source>
        <dbReference type="RefSeq" id="XP_015075428.1"/>
    </source>
</evidence>
<organism evidence="7 8">
    <name type="scientific">Solanum pennellii</name>
    <name type="common">Tomato</name>
    <name type="synonym">Lycopersicon pennellii</name>
    <dbReference type="NCBI Taxonomy" id="28526"/>
    <lineage>
        <taxon>Eukaryota</taxon>
        <taxon>Viridiplantae</taxon>
        <taxon>Streptophyta</taxon>
        <taxon>Embryophyta</taxon>
        <taxon>Tracheophyta</taxon>
        <taxon>Spermatophyta</taxon>
        <taxon>Magnoliopsida</taxon>
        <taxon>eudicotyledons</taxon>
        <taxon>Gunneridae</taxon>
        <taxon>Pentapetalae</taxon>
        <taxon>asterids</taxon>
        <taxon>lamiids</taxon>
        <taxon>Solanales</taxon>
        <taxon>Solanaceae</taxon>
        <taxon>Solanoideae</taxon>
        <taxon>Solaneae</taxon>
        <taxon>Solanum</taxon>
        <taxon>Solanum subgen. Lycopersicon</taxon>
    </lineage>
</organism>
<protein>
    <recommendedName>
        <fullName evidence="5">FRIGIDA-like protein</fullName>
    </recommendedName>
</protein>
<keyword evidence="7" id="KW-1185">Reference proteome</keyword>
<accession>A0ABM1GST7</accession>
<evidence type="ECO:0000256" key="2">
    <source>
        <dbReference type="ARBA" id="ARBA00022473"/>
    </source>
</evidence>
<evidence type="ECO:0000313" key="7">
    <source>
        <dbReference type="Proteomes" id="UP000694930"/>
    </source>
</evidence>
<evidence type="ECO:0000256" key="1">
    <source>
        <dbReference type="ARBA" id="ARBA00008956"/>
    </source>
</evidence>
<keyword evidence="3 5" id="KW-0221">Differentiation</keyword>
<keyword evidence="6" id="KW-0175">Coiled coil</keyword>
<reference evidence="7" key="1">
    <citation type="journal article" date="2014" name="Nat. Genet.">
        <title>The genome of the stress-tolerant wild tomato species Solanum pennellii.</title>
        <authorList>
            <person name="Bolger A."/>
            <person name="Scossa F."/>
            <person name="Bolger M.E."/>
            <person name="Lanz C."/>
            <person name="Maumus F."/>
            <person name="Tohge T."/>
            <person name="Quesneville H."/>
            <person name="Alseekh S."/>
            <person name="Sorensen I."/>
            <person name="Lichtenstein G."/>
            <person name="Fich E.A."/>
            <person name="Conte M."/>
            <person name="Keller H."/>
            <person name="Schneeberger K."/>
            <person name="Schwacke R."/>
            <person name="Ofner I."/>
            <person name="Vrebalov J."/>
            <person name="Xu Y."/>
            <person name="Osorio S."/>
            <person name="Aflitos S.A."/>
            <person name="Schijlen E."/>
            <person name="Jimenez-Gomez J.M."/>
            <person name="Ryngajllo M."/>
            <person name="Kimura S."/>
            <person name="Kumar R."/>
            <person name="Koenig D."/>
            <person name="Headland L.R."/>
            <person name="Maloof J.N."/>
            <person name="Sinha N."/>
            <person name="van Ham R.C."/>
            <person name="Lankhorst R.K."/>
            <person name="Mao L."/>
            <person name="Vogel A."/>
            <person name="Arsova B."/>
            <person name="Panstruga R."/>
            <person name="Fei Z."/>
            <person name="Rose J.K."/>
            <person name="Zamir D."/>
            <person name="Carrari F."/>
            <person name="Giovannoni J.J."/>
            <person name="Weigel D."/>
            <person name="Usadel B."/>
            <person name="Fernie A.R."/>
        </authorList>
    </citation>
    <scope>NUCLEOTIDE SEQUENCE [LARGE SCALE GENOMIC DNA]</scope>
    <source>
        <strain evidence="7">cv. LA0716</strain>
    </source>
</reference>